<dbReference type="AlphaFoldDB" id="A0A2J6QDB6"/>
<feature type="compositionally biased region" description="Polar residues" evidence="1">
    <location>
        <begin position="151"/>
        <end position="166"/>
    </location>
</feature>
<dbReference type="OrthoDB" id="10643106at2759"/>
<name>A0A2J6QDB6_9HELO</name>
<evidence type="ECO:0000313" key="3">
    <source>
        <dbReference type="Proteomes" id="UP000235672"/>
    </source>
</evidence>
<accession>A0A2J6QDB6</accession>
<sequence length="331" mass="36175">MIPGRWNEGIGPGDGEEDSERWSGTGSRVGVCVGQREEEWVVSLVGVEGEIGKNHADAKREGGMVPVAVAAASRRTGKVADMYGVPSRPLARRLRCDQGQLRRRLEKARNGGRPWARKARQSLDHGPCNTAISSSLQGTSAPQHGAPRIRPSNQKAGEDCPSQTPANLLQHLSPMEISHFFVGPLRHKPLETKHLSVMFGSLGGLKERWPPSQPFYSTFNEMAISSSADSRSAIGHGYTRTRECGHLKLDRSLVKRPVHLYLAEPPSFTPSETPIEVVPEPGAFLVFGGIAVDDAVALMHVHLPLDVVSLPSRFSQSLKFQMEQFKRSQNG</sequence>
<proteinExistence type="predicted"/>
<feature type="compositionally biased region" description="Polar residues" evidence="1">
    <location>
        <begin position="130"/>
        <end position="142"/>
    </location>
</feature>
<dbReference type="Proteomes" id="UP000235672">
    <property type="component" value="Unassembled WGS sequence"/>
</dbReference>
<organism evidence="2 3">
    <name type="scientific">Hyaloscypha hepaticicola</name>
    <dbReference type="NCBI Taxonomy" id="2082293"/>
    <lineage>
        <taxon>Eukaryota</taxon>
        <taxon>Fungi</taxon>
        <taxon>Dikarya</taxon>
        <taxon>Ascomycota</taxon>
        <taxon>Pezizomycotina</taxon>
        <taxon>Leotiomycetes</taxon>
        <taxon>Helotiales</taxon>
        <taxon>Hyaloscyphaceae</taxon>
        <taxon>Hyaloscypha</taxon>
    </lineage>
</organism>
<protein>
    <submittedName>
        <fullName evidence="2">Uncharacterized protein</fullName>
    </submittedName>
</protein>
<feature type="region of interest" description="Disordered" evidence="1">
    <location>
        <begin position="104"/>
        <end position="166"/>
    </location>
</feature>
<keyword evidence="3" id="KW-1185">Reference proteome</keyword>
<evidence type="ECO:0000256" key="1">
    <source>
        <dbReference type="SAM" id="MobiDB-lite"/>
    </source>
</evidence>
<feature type="region of interest" description="Disordered" evidence="1">
    <location>
        <begin position="1"/>
        <end position="28"/>
    </location>
</feature>
<dbReference type="EMBL" id="KZ613473">
    <property type="protein sequence ID" value="PMD24247.1"/>
    <property type="molecule type" value="Genomic_DNA"/>
</dbReference>
<reference evidence="2 3" key="1">
    <citation type="submission" date="2016-05" db="EMBL/GenBank/DDBJ databases">
        <title>A degradative enzymes factory behind the ericoid mycorrhizal symbiosis.</title>
        <authorList>
            <consortium name="DOE Joint Genome Institute"/>
            <person name="Martino E."/>
            <person name="Morin E."/>
            <person name="Grelet G."/>
            <person name="Kuo A."/>
            <person name="Kohler A."/>
            <person name="Daghino S."/>
            <person name="Barry K."/>
            <person name="Choi C."/>
            <person name="Cichocki N."/>
            <person name="Clum A."/>
            <person name="Copeland A."/>
            <person name="Hainaut M."/>
            <person name="Haridas S."/>
            <person name="Labutti K."/>
            <person name="Lindquist E."/>
            <person name="Lipzen A."/>
            <person name="Khouja H.-R."/>
            <person name="Murat C."/>
            <person name="Ohm R."/>
            <person name="Olson A."/>
            <person name="Spatafora J."/>
            <person name="Veneault-Fourrey C."/>
            <person name="Henrissat B."/>
            <person name="Grigoriev I."/>
            <person name="Martin F."/>
            <person name="Perotto S."/>
        </authorList>
    </citation>
    <scope>NUCLEOTIDE SEQUENCE [LARGE SCALE GENOMIC DNA]</scope>
    <source>
        <strain evidence="2 3">UAMH 7357</strain>
    </source>
</reference>
<gene>
    <name evidence="2" type="ORF">NA56DRAFT_700722</name>
</gene>
<evidence type="ECO:0000313" key="2">
    <source>
        <dbReference type="EMBL" id="PMD24247.1"/>
    </source>
</evidence>